<dbReference type="AlphaFoldDB" id="A0A4Q2R9A7"/>
<organism evidence="3 4">
    <name type="scientific">Lichenibacterium ramalinae</name>
    <dbReference type="NCBI Taxonomy" id="2316527"/>
    <lineage>
        <taxon>Bacteria</taxon>
        <taxon>Pseudomonadati</taxon>
        <taxon>Pseudomonadota</taxon>
        <taxon>Alphaproteobacteria</taxon>
        <taxon>Hyphomicrobiales</taxon>
        <taxon>Lichenihabitantaceae</taxon>
        <taxon>Lichenibacterium</taxon>
    </lineage>
</organism>
<feature type="region of interest" description="Disordered" evidence="1">
    <location>
        <begin position="203"/>
        <end position="234"/>
    </location>
</feature>
<evidence type="ECO:0000256" key="1">
    <source>
        <dbReference type="SAM" id="MobiDB-lite"/>
    </source>
</evidence>
<protein>
    <recommendedName>
        <fullName evidence="5">DUF1311 domain-containing protein</fullName>
    </recommendedName>
</protein>
<dbReference type="OrthoDB" id="427567at2"/>
<sequence length="234" mass="24078">MRFAPFLAFCLAVSAGPAAAASFDCTRASALEEVAICRNDKLSALDVLVDRAYGEAHKAPGAAGDPTDKAHALADARSFNARKQRCGADVACLMAAHVGALEDLAVDGSTVAVPAWVAATDMTAGVPPESKAMPVREGECALSRITGIGGRLEGDTTFSSGASVDFANGGSQVSYDKVPGIVTSRRGDPVLICLTALPKHCPPGDDRGRNFTSTNLRTGKSWSEGDAEHRCGGA</sequence>
<keyword evidence="4" id="KW-1185">Reference proteome</keyword>
<dbReference type="Proteomes" id="UP000289411">
    <property type="component" value="Unassembled WGS sequence"/>
</dbReference>
<dbReference type="RefSeq" id="WP_129220423.1">
    <property type="nucleotide sequence ID" value="NZ_QYBC01000014.1"/>
</dbReference>
<gene>
    <name evidence="3" type="ORF">D3272_17075</name>
</gene>
<evidence type="ECO:0008006" key="5">
    <source>
        <dbReference type="Google" id="ProtNLM"/>
    </source>
</evidence>
<evidence type="ECO:0000313" key="3">
    <source>
        <dbReference type="EMBL" id="RYB03469.1"/>
    </source>
</evidence>
<feature type="signal peptide" evidence="2">
    <location>
        <begin position="1"/>
        <end position="20"/>
    </location>
</feature>
<feature type="chain" id="PRO_5020324759" description="DUF1311 domain-containing protein" evidence="2">
    <location>
        <begin position="21"/>
        <end position="234"/>
    </location>
</feature>
<evidence type="ECO:0000256" key="2">
    <source>
        <dbReference type="SAM" id="SignalP"/>
    </source>
</evidence>
<reference evidence="3 4" key="1">
    <citation type="submission" date="2018-09" db="EMBL/GenBank/DDBJ databases">
        <authorList>
            <person name="Grouzdev D.S."/>
            <person name="Krutkina M.S."/>
        </authorList>
    </citation>
    <scope>NUCLEOTIDE SEQUENCE [LARGE SCALE GENOMIC DNA]</scope>
    <source>
        <strain evidence="3 4">RmlP001</strain>
    </source>
</reference>
<feature type="compositionally biased region" description="Polar residues" evidence="1">
    <location>
        <begin position="210"/>
        <end position="221"/>
    </location>
</feature>
<name>A0A4Q2R9A7_9HYPH</name>
<keyword evidence="2" id="KW-0732">Signal</keyword>
<proteinExistence type="predicted"/>
<comment type="caution">
    <text evidence="3">The sequence shown here is derived from an EMBL/GenBank/DDBJ whole genome shotgun (WGS) entry which is preliminary data.</text>
</comment>
<evidence type="ECO:0000313" key="4">
    <source>
        <dbReference type="Proteomes" id="UP000289411"/>
    </source>
</evidence>
<reference evidence="3 4" key="2">
    <citation type="submission" date="2019-02" db="EMBL/GenBank/DDBJ databases">
        <title>'Lichenibacterium ramalinii' gen. nov. sp. nov., 'Lichenibacterium minor' gen. nov. sp. nov.</title>
        <authorList>
            <person name="Pankratov T."/>
        </authorList>
    </citation>
    <scope>NUCLEOTIDE SEQUENCE [LARGE SCALE GENOMIC DNA]</scope>
    <source>
        <strain evidence="3 4">RmlP001</strain>
    </source>
</reference>
<accession>A0A4Q2R9A7</accession>
<dbReference type="EMBL" id="QYBC01000014">
    <property type="protein sequence ID" value="RYB03469.1"/>
    <property type="molecule type" value="Genomic_DNA"/>
</dbReference>